<organism evidence="5 6">
    <name type="scientific">Candidatus Nitronereus thalassa</name>
    <dbReference type="NCBI Taxonomy" id="3020898"/>
    <lineage>
        <taxon>Bacteria</taxon>
        <taxon>Pseudomonadati</taxon>
        <taxon>Nitrospirota</taxon>
        <taxon>Nitrospiria</taxon>
        <taxon>Nitrospirales</taxon>
        <taxon>Nitrospiraceae</taxon>
        <taxon>Candidatus Nitronereus</taxon>
    </lineage>
</organism>
<dbReference type="PANTHER" id="PTHR46594">
    <property type="entry name" value="P-TYPE CATION-TRANSPORTING ATPASE"/>
    <property type="match status" value="1"/>
</dbReference>
<dbReference type="InterPro" id="IPR036163">
    <property type="entry name" value="HMA_dom_sf"/>
</dbReference>
<evidence type="ECO:0000256" key="1">
    <source>
        <dbReference type="ARBA" id="ARBA00022723"/>
    </source>
</evidence>
<evidence type="ECO:0000313" key="6">
    <source>
        <dbReference type="Proteomes" id="UP001250932"/>
    </source>
</evidence>
<dbReference type="InterPro" id="IPR001802">
    <property type="entry name" value="MerP/CopZ"/>
</dbReference>
<reference evidence="5 6" key="1">
    <citation type="journal article" date="2023" name="ISME J.">
        <title>Cultivation and genomic characterization of novel and ubiquitous marine nitrite-oxidizing bacteria from the Nitrospirales.</title>
        <authorList>
            <person name="Mueller A.J."/>
            <person name="Daebeler A."/>
            <person name="Herbold C.W."/>
            <person name="Kirkegaard R.H."/>
            <person name="Daims H."/>
        </authorList>
    </citation>
    <scope>NUCLEOTIDE SEQUENCE [LARGE SCALE GENOMIC DNA]</scope>
    <source>
        <strain evidence="5 6">EB</strain>
    </source>
</reference>
<feature type="compositionally biased region" description="Acidic residues" evidence="2">
    <location>
        <begin position="97"/>
        <end position="106"/>
    </location>
</feature>
<feature type="signal peptide" evidence="3">
    <location>
        <begin position="1"/>
        <end position="22"/>
    </location>
</feature>
<dbReference type="PANTHER" id="PTHR46594:SF4">
    <property type="entry name" value="P-TYPE CATION-TRANSPORTING ATPASE"/>
    <property type="match status" value="1"/>
</dbReference>
<evidence type="ECO:0000256" key="2">
    <source>
        <dbReference type="SAM" id="MobiDB-lite"/>
    </source>
</evidence>
<sequence length="106" mass="11528">MKRFFVILTICVLLTSSGTALAEDKTITLPVENMTCTLCPLTVRRALKAVGGVHEAHVSLETEKAVVSFDDESVDVETLITATTNAGFPSTLNREDQSDDDEDVRL</sequence>
<keyword evidence="3" id="KW-0732">Signal</keyword>
<feature type="chain" id="PRO_5046157839" evidence="3">
    <location>
        <begin position="23"/>
        <end position="106"/>
    </location>
</feature>
<accession>A0ABU3K310</accession>
<dbReference type="PRINTS" id="PR00946">
    <property type="entry name" value="HGSCAVENGER"/>
</dbReference>
<feature type="domain" description="HMA" evidence="4">
    <location>
        <begin position="25"/>
        <end position="91"/>
    </location>
</feature>
<evidence type="ECO:0000313" key="5">
    <source>
        <dbReference type="EMBL" id="MDT7040780.1"/>
    </source>
</evidence>
<dbReference type="Proteomes" id="UP001250932">
    <property type="component" value="Unassembled WGS sequence"/>
</dbReference>
<protein>
    <submittedName>
        <fullName evidence="5">Cation transporter</fullName>
    </submittedName>
</protein>
<dbReference type="RefSeq" id="WP_313831139.1">
    <property type="nucleotide sequence ID" value="NZ_JAQOUE010000001.1"/>
</dbReference>
<dbReference type="PROSITE" id="PS50846">
    <property type="entry name" value="HMA_2"/>
    <property type="match status" value="1"/>
</dbReference>
<name>A0ABU3K310_9BACT</name>
<feature type="region of interest" description="Disordered" evidence="2">
    <location>
        <begin position="87"/>
        <end position="106"/>
    </location>
</feature>
<gene>
    <name evidence="5" type="ORF">PPG34_00355</name>
</gene>
<proteinExistence type="predicted"/>
<dbReference type="CDD" id="cd00371">
    <property type="entry name" value="HMA"/>
    <property type="match status" value="1"/>
</dbReference>
<dbReference type="EMBL" id="JAQOUE010000001">
    <property type="protein sequence ID" value="MDT7040780.1"/>
    <property type="molecule type" value="Genomic_DNA"/>
</dbReference>
<dbReference type="SUPFAM" id="SSF55008">
    <property type="entry name" value="HMA, heavy metal-associated domain"/>
    <property type="match status" value="1"/>
</dbReference>
<comment type="caution">
    <text evidence="5">The sequence shown here is derived from an EMBL/GenBank/DDBJ whole genome shotgun (WGS) entry which is preliminary data.</text>
</comment>
<dbReference type="Gene3D" id="3.30.70.100">
    <property type="match status" value="1"/>
</dbReference>
<dbReference type="Pfam" id="PF00403">
    <property type="entry name" value="HMA"/>
    <property type="match status" value="1"/>
</dbReference>
<evidence type="ECO:0000256" key="3">
    <source>
        <dbReference type="SAM" id="SignalP"/>
    </source>
</evidence>
<evidence type="ECO:0000259" key="4">
    <source>
        <dbReference type="PROSITE" id="PS50846"/>
    </source>
</evidence>
<keyword evidence="1" id="KW-0479">Metal-binding</keyword>
<keyword evidence="6" id="KW-1185">Reference proteome</keyword>
<dbReference type="InterPro" id="IPR006121">
    <property type="entry name" value="HMA_dom"/>
</dbReference>